<comment type="similarity">
    <text evidence="1 3">Belongs to the short-chain dehydrogenases/reductases (SDR) family.</text>
</comment>
<keyword evidence="6" id="KW-1185">Reference proteome</keyword>
<dbReference type="PRINTS" id="PR00081">
    <property type="entry name" value="GDHRDH"/>
</dbReference>
<dbReference type="AlphaFoldDB" id="A0A1X1YRQ3"/>
<dbReference type="RefSeq" id="WP_085263096.1">
    <property type="nucleotide sequence ID" value="NZ_JACKVG010000012.1"/>
</dbReference>
<evidence type="ECO:0000256" key="3">
    <source>
        <dbReference type="RuleBase" id="RU000363"/>
    </source>
</evidence>
<keyword evidence="2" id="KW-0560">Oxidoreductase</keyword>
<dbReference type="PANTHER" id="PTHR24322:SF736">
    <property type="entry name" value="RETINOL DEHYDROGENASE 10"/>
    <property type="match status" value="1"/>
</dbReference>
<dbReference type="STRING" id="1108812.AWC16_03270"/>
<evidence type="ECO:0000259" key="4">
    <source>
        <dbReference type="SMART" id="SM00822"/>
    </source>
</evidence>
<reference evidence="5 6" key="1">
    <citation type="submission" date="2016-01" db="EMBL/GenBank/DDBJ databases">
        <title>The new phylogeny of the genus Mycobacterium.</title>
        <authorList>
            <person name="Tarcisio F."/>
            <person name="Conor M."/>
            <person name="Antonella G."/>
            <person name="Elisabetta G."/>
            <person name="Giulia F.S."/>
            <person name="Sara T."/>
            <person name="Anna F."/>
            <person name="Clotilde B."/>
            <person name="Roberto B."/>
            <person name="Veronica D.S."/>
            <person name="Fabio R."/>
            <person name="Monica P."/>
            <person name="Olivier J."/>
            <person name="Enrico T."/>
            <person name="Nicola S."/>
        </authorList>
    </citation>
    <scope>NUCLEOTIDE SEQUENCE [LARGE SCALE GENOMIC DNA]</scope>
    <source>
        <strain evidence="5 6">DSM 45394</strain>
    </source>
</reference>
<evidence type="ECO:0000313" key="6">
    <source>
        <dbReference type="Proteomes" id="UP000193866"/>
    </source>
</evidence>
<name>A0A1X1YRQ3_9MYCO</name>
<dbReference type="PROSITE" id="PS00061">
    <property type="entry name" value="ADH_SHORT"/>
    <property type="match status" value="1"/>
</dbReference>
<gene>
    <name evidence="5" type="ORF">AWC16_03270</name>
</gene>
<organism evidence="5 6">
    <name type="scientific">Mycolicibacter longobardus</name>
    <dbReference type="NCBI Taxonomy" id="1108812"/>
    <lineage>
        <taxon>Bacteria</taxon>
        <taxon>Bacillati</taxon>
        <taxon>Actinomycetota</taxon>
        <taxon>Actinomycetes</taxon>
        <taxon>Mycobacteriales</taxon>
        <taxon>Mycobacteriaceae</taxon>
        <taxon>Mycolicibacter</taxon>
    </lineage>
</organism>
<dbReference type="InterPro" id="IPR057326">
    <property type="entry name" value="KR_dom"/>
</dbReference>
<dbReference type="InterPro" id="IPR002347">
    <property type="entry name" value="SDR_fam"/>
</dbReference>
<dbReference type="Proteomes" id="UP000193866">
    <property type="component" value="Unassembled WGS sequence"/>
</dbReference>
<dbReference type="SMART" id="SM00822">
    <property type="entry name" value="PKS_KR"/>
    <property type="match status" value="1"/>
</dbReference>
<evidence type="ECO:0000256" key="2">
    <source>
        <dbReference type="ARBA" id="ARBA00023002"/>
    </source>
</evidence>
<dbReference type="PRINTS" id="PR00080">
    <property type="entry name" value="SDRFAMILY"/>
</dbReference>
<dbReference type="InterPro" id="IPR036291">
    <property type="entry name" value="NAD(P)-bd_dom_sf"/>
</dbReference>
<protein>
    <submittedName>
        <fullName evidence="5">Short-chain dehydrogenase</fullName>
    </submittedName>
</protein>
<dbReference type="NCBIfam" id="NF005878">
    <property type="entry name" value="PRK07825.1"/>
    <property type="match status" value="1"/>
</dbReference>
<sequence length="278" mass="29765">MADRVAAVRGKVVVITGGARGIGLATATALHNLGAKVAIGDIDDVAVKNAADEVDLAFYSKLDVTDRDSFAAFLDQVEQKLGPIDVLVNNAGIMPVGRLVDESDAMTRRIIDINVMGVIIGSKLAAQRMLRRNHGHIINVASLAGEIYGSGMATYCASKFAVVGFTDAARVEHRNTGVAFSIVMPSFVNTELTAGTKGIRGIRNAEPEDIAAAIVRLVGKPRPRVRVTKLAGGLAATQKFLPRGFGEWLARVLGGETVFLDDVDTERRRDYEERARHS</sequence>
<dbReference type="GO" id="GO:0016616">
    <property type="term" value="F:oxidoreductase activity, acting on the CH-OH group of donors, NAD or NADP as acceptor"/>
    <property type="evidence" value="ECO:0007669"/>
    <property type="project" value="TreeGrafter"/>
</dbReference>
<dbReference type="OrthoDB" id="9775296at2"/>
<dbReference type="EMBL" id="LQPG01000007">
    <property type="protein sequence ID" value="ORW13799.1"/>
    <property type="molecule type" value="Genomic_DNA"/>
</dbReference>
<dbReference type="InterPro" id="IPR020904">
    <property type="entry name" value="Sc_DH/Rdtase_CS"/>
</dbReference>
<dbReference type="Pfam" id="PF00106">
    <property type="entry name" value="adh_short"/>
    <property type="match status" value="1"/>
</dbReference>
<feature type="domain" description="Ketoreductase" evidence="4">
    <location>
        <begin position="11"/>
        <end position="190"/>
    </location>
</feature>
<comment type="caution">
    <text evidence="5">The sequence shown here is derived from an EMBL/GenBank/DDBJ whole genome shotgun (WGS) entry which is preliminary data.</text>
</comment>
<dbReference type="Gene3D" id="3.40.50.720">
    <property type="entry name" value="NAD(P)-binding Rossmann-like Domain"/>
    <property type="match status" value="1"/>
</dbReference>
<proteinExistence type="inferred from homology"/>
<accession>A0A1X1YRQ3</accession>
<dbReference type="SUPFAM" id="SSF51735">
    <property type="entry name" value="NAD(P)-binding Rossmann-fold domains"/>
    <property type="match status" value="1"/>
</dbReference>
<evidence type="ECO:0000256" key="1">
    <source>
        <dbReference type="ARBA" id="ARBA00006484"/>
    </source>
</evidence>
<dbReference type="PANTHER" id="PTHR24322">
    <property type="entry name" value="PKSB"/>
    <property type="match status" value="1"/>
</dbReference>
<evidence type="ECO:0000313" key="5">
    <source>
        <dbReference type="EMBL" id="ORW13799.1"/>
    </source>
</evidence>